<feature type="transmembrane region" description="Helical" evidence="2">
    <location>
        <begin position="188"/>
        <end position="207"/>
    </location>
</feature>
<sequence>MENSNQPQSSVSHEPGKTPISRTVSPVRSGRLRWTTADIAVGAALGVACGIVFWGFNFAYSAFSPVLGAILPGIASLLHAFWYFSGPLAVLIIRKPGAAVYVNLVGCMAEMLFGNNFSFGFVFASAALQGIFAELPFALGRYRTFNLPMTVASGALTALEYAFYLLFFRFQGVALLSPRGITHTICELISGVVIAGFMSWALFLAIAKTGALDRFASGRSMRGRDEDVAEEGPEA</sequence>
<proteinExistence type="predicted"/>
<feature type="transmembrane region" description="Helical" evidence="2">
    <location>
        <begin position="37"/>
        <end position="56"/>
    </location>
</feature>
<protein>
    <submittedName>
        <fullName evidence="3">ABC transporter permease</fullName>
    </submittedName>
</protein>
<gene>
    <name evidence="3" type="ORF">CRD60_07465</name>
</gene>
<dbReference type="RefSeq" id="WP_113860650.1">
    <property type="nucleotide sequence ID" value="NZ_PDCG01000009.1"/>
</dbReference>
<comment type="caution">
    <text evidence="3">The sequence shown here is derived from an EMBL/GenBank/DDBJ whole genome shotgun (WGS) entry which is preliminary data.</text>
</comment>
<feature type="region of interest" description="Disordered" evidence="1">
    <location>
        <begin position="1"/>
        <end position="24"/>
    </location>
</feature>
<dbReference type="EMBL" id="PDCG01000009">
    <property type="protein sequence ID" value="RBP97307.1"/>
    <property type="molecule type" value="Genomic_DNA"/>
</dbReference>
<name>A0A366K7M2_9BIFI</name>
<keyword evidence="2" id="KW-0472">Membrane</keyword>
<keyword evidence="2" id="KW-0812">Transmembrane</keyword>
<evidence type="ECO:0000313" key="3">
    <source>
        <dbReference type="EMBL" id="RBP97307.1"/>
    </source>
</evidence>
<dbReference type="AlphaFoldDB" id="A0A366K7M2"/>
<reference evidence="3 4" key="1">
    <citation type="submission" date="2017-10" db="EMBL/GenBank/DDBJ databases">
        <title>Bifidobacterium xylocopum sp. nov. and Bifidobacterium aemilianum sp. nov., from the carpenter bee (Xylocopa violacea) digestive tract.</title>
        <authorList>
            <person name="Alberoni D."/>
            <person name="Baffoni L."/>
            <person name="Di Gioia D."/>
            <person name="Gaggia F."/>
            <person name="Biavati B."/>
        </authorList>
    </citation>
    <scope>NUCLEOTIDE SEQUENCE [LARGE SCALE GENOMIC DNA]</scope>
    <source>
        <strain evidence="3 4">XV10</strain>
    </source>
</reference>
<dbReference type="InterPro" id="IPR017195">
    <property type="entry name" value="ABC_thiamin-permease_prd"/>
</dbReference>
<organism evidence="3 4">
    <name type="scientific">Bifidobacterium aemilianum</name>
    <dbReference type="NCBI Taxonomy" id="2493120"/>
    <lineage>
        <taxon>Bacteria</taxon>
        <taxon>Bacillati</taxon>
        <taxon>Actinomycetota</taxon>
        <taxon>Actinomycetes</taxon>
        <taxon>Bifidobacteriales</taxon>
        <taxon>Bifidobacteriaceae</taxon>
        <taxon>Bifidobacterium</taxon>
    </lineage>
</organism>
<feature type="transmembrane region" description="Helical" evidence="2">
    <location>
        <begin position="62"/>
        <end position="84"/>
    </location>
</feature>
<dbReference type="OrthoDB" id="8017424at2"/>
<dbReference type="Proteomes" id="UP000252530">
    <property type="component" value="Unassembled WGS sequence"/>
</dbReference>
<dbReference type="Pfam" id="PF09819">
    <property type="entry name" value="ABC_cobalt"/>
    <property type="match status" value="1"/>
</dbReference>
<evidence type="ECO:0000256" key="1">
    <source>
        <dbReference type="SAM" id="MobiDB-lite"/>
    </source>
</evidence>
<feature type="transmembrane region" description="Helical" evidence="2">
    <location>
        <begin position="151"/>
        <end position="168"/>
    </location>
</feature>
<feature type="transmembrane region" description="Helical" evidence="2">
    <location>
        <begin position="119"/>
        <end position="139"/>
    </location>
</feature>
<dbReference type="PIRSF" id="PIRSF037394">
    <property type="entry name" value="ABC_thiamine-permease_YkoE_prd"/>
    <property type="match status" value="1"/>
</dbReference>
<keyword evidence="4" id="KW-1185">Reference proteome</keyword>
<evidence type="ECO:0000256" key="2">
    <source>
        <dbReference type="SAM" id="Phobius"/>
    </source>
</evidence>
<keyword evidence="2" id="KW-1133">Transmembrane helix</keyword>
<accession>A0A366K7M2</accession>
<evidence type="ECO:0000313" key="4">
    <source>
        <dbReference type="Proteomes" id="UP000252530"/>
    </source>
</evidence>
<feature type="compositionally biased region" description="Polar residues" evidence="1">
    <location>
        <begin position="1"/>
        <end position="12"/>
    </location>
</feature>